<dbReference type="Pfam" id="PF13837">
    <property type="entry name" value="Myb_DNA-bind_4"/>
    <property type="match status" value="2"/>
</dbReference>
<keyword evidence="4" id="KW-0804">Transcription</keyword>
<feature type="compositionally biased region" description="Low complexity" evidence="6">
    <location>
        <begin position="18"/>
        <end position="29"/>
    </location>
</feature>
<dbReference type="GO" id="GO:0005634">
    <property type="term" value="C:nucleus"/>
    <property type="evidence" value="ECO:0007669"/>
    <property type="project" value="UniProtKB-SubCell"/>
</dbReference>
<dbReference type="CDD" id="cd12203">
    <property type="entry name" value="GT1"/>
    <property type="match status" value="1"/>
</dbReference>
<dbReference type="AlphaFoldDB" id="A0AAV0HIV2"/>
<gene>
    <name evidence="8" type="ORF">LITE_LOCUS4297</name>
</gene>
<keyword evidence="9" id="KW-1185">Reference proteome</keyword>
<feature type="region of interest" description="Disordered" evidence="6">
    <location>
        <begin position="205"/>
        <end position="305"/>
    </location>
</feature>
<name>A0AAV0HIV2_9ROSI</name>
<feature type="domain" description="Myb-like" evidence="7">
    <location>
        <begin position="145"/>
        <end position="198"/>
    </location>
</feature>
<dbReference type="PROSITE" id="PS50090">
    <property type="entry name" value="MYB_LIKE"/>
    <property type="match status" value="2"/>
</dbReference>
<reference evidence="8" key="1">
    <citation type="submission" date="2022-08" db="EMBL/GenBank/DDBJ databases">
        <authorList>
            <person name="Gutierrez-Valencia J."/>
        </authorList>
    </citation>
    <scope>NUCLEOTIDE SEQUENCE</scope>
</reference>
<dbReference type="InterPro" id="IPR044822">
    <property type="entry name" value="Myb_DNA-bind_4"/>
</dbReference>
<dbReference type="GO" id="GO:0006355">
    <property type="term" value="P:regulation of DNA-templated transcription"/>
    <property type="evidence" value="ECO:0007669"/>
    <property type="project" value="UniProtKB-ARBA"/>
</dbReference>
<evidence type="ECO:0000256" key="6">
    <source>
        <dbReference type="SAM" id="MobiDB-lite"/>
    </source>
</evidence>
<evidence type="ECO:0000256" key="3">
    <source>
        <dbReference type="ARBA" id="ARBA00023125"/>
    </source>
</evidence>
<feature type="region of interest" description="Disordered" evidence="6">
    <location>
        <begin position="84"/>
        <end position="109"/>
    </location>
</feature>
<comment type="caution">
    <text evidence="8">The sequence shown here is derived from an EMBL/GenBank/DDBJ whole genome shotgun (WGS) entry which is preliminary data.</text>
</comment>
<protein>
    <recommendedName>
        <fullName evidence="7">Myb-like domain-containing protein</fullName>
    </recommendedName>
</protein>
<accession>A0AAV0HIV2</accession>
<dbReference type="SMART" id="SM00717">
    <property type="entry name" value="SANT"/>
    <property type="match status" value="2"/>
</dbReference>
<feature type="compositionally biased region" description="Basic and acidic residues" evidence="6">
    <location>
        <begin position="231"/>
        <end position="242"/>
    </location>
</feature>
<keyword evidence="3" id="KW-0238">DNA-binding</keyword>
<evidence type="ECO:0000259" key="7">
    <source>
        <dbReference type="PROSITE" id="PS50090"/>
    </source>
</evidence>
<feature type="compositionally biased region" description="Basic and acidic residues" evidence="6">
    <location>
        <begin position="472"/>
        <end position="491"/>
    </location>
</feature>
<dbReference type="Gene3D" id="1.10.10.60">
    <property type="entry name" value="Homeodomain-like"/>
    <property type="match status" value="2"/>
</dbReference>
<dbReference type="PANTHER" id="PTHR21654">
    <property type="entry name" value="FI21293P1"/>
    <property type="match status" value="1"/>
</dbReference>
<feature type="region of interest" description="Disordered" evidence="6">
    <location>
        <begin position="510"/>
        <end position="529"/>
    </location>
</feature>
<feature type="compositionally biased region" description="Acidic residues" evidence="6">
    <location>
        <begin position="266"/>
        <end position="276"/>
    </location>
</feature>
<dbReference type="GO" id="GO:0003677">
    <property type="term" value="F:DNA binding"/>
    <property type="evidence" value="ECO:0007669"/>
    <property type="project" value="UniProtKB-KW"/>
</dbReference>
<dbReference type="EMBL" id="CAMGYJ010000002">
    <property type="protein sequence ID" value="CAI0384125.1"/>
    <property type="molecule type" value="Genomic_DNA"/>
</dbReference>
<feature type="domain" description="Myb-like" evidence="7">
    <location>
        <begin position="492"/>
        <end position="560"/>
    </location>
</feature>
<feature type="region of interest" description="Disordered" evidence="6">
    <location>
        <begin position="418"/>
        <end position="491"/>
    </location>
</feature>
<keyword evidence="5" id="KW-0539">Nucleus</keyword>
<dbReference type="InterPro" id="IPR001005">
    <property type="entry name" value="SANT/Myb"/>
</dbReference>
<dbReference type="PANTHER" id="PTHR21654:SF61">
    <property type="entry name" value="TRIHELIX TRANSCRIPTION FACTOR GTL2"/>
    <property type="match status" value="1"/>
</dbReference>
<organism evidence="8 9">
    <name type="scientific">Linum tenue</name>
    <dbReference type="NCBI Taxonomy" id="586396"/>
    <lineage>
        <taxon>Eukaryota</taxon>
        <taxon>Viridiplantae</taxon>
        <taxon>Streptophyta</taxon>
        <taxon>Embryophyta</taxon>
        <taxon>Tracheophyta</taxon>
        <taxon>Spermatophyta</taxon>
        <taxon>Magnoliopsida</taxon>
        <taxon>eudicotyledons</taxon>
        <taxon>Gunneridae</taxon>
        <taxon>Pentapetalae</taxon>
        <taxon>rosids</taxon>
        <taxon>fabids</taxon>
        <taxon>Malpighiales</taxon>
        <taxon>Linaceae</taxon>
        <taxon>Linum</taxon>
    </lineage>
</organism>
<evidence type="ECO:0000256" key="5">
    <source>
        <dbReference type="ARBA" id="ARBA00023242"/>
    </source>
</evidence>
<feature type="compositionally biased region" description="Low complexity" evidence="6">
    <location>
        <begin position="423"/>
        <end position="442"/>
    </location>
</feature>
<evidence type="ECO:0000256" key="1">
    <source>
        <dbReference type="ARBA" id="ARBA00004123"/>
    </source>
</evidence>
<evidence type="ECO:0000313" key="9">
    <source>
        <dbReference type="Proteomes" id="UP001154282"/>
    </source>
</evidence>
<comment type="subcellular location">
    <subcellularLocation>
        <location evidence="1">Nucleus</location>
    </subcellularLocation>
</comment>
<evidence type="ECO:0000256" key="4">
    <source>
        <dbReference type="ARBA" id="ARBA00023163"/>
    </source>
</evidence>
<dbReference type="Proteomes" id="UP001154282">
    <property type="component" value="Unassembled WGS sequence"/>
</dbReference>
<keyword evidence="2" id="KW-0805">Transcription regulation</keyword>
<feature type="compositionally biased region" description="Low complexity" evidence="6">
    <location>
        <begin position="38"/>
        <end position="56"/>
    </location>
</feature>
<evidence type="ECO:0000256" key="2">
    <source>
        <dbReference type="ARBA" id="ARBA00023015"/>
    </source>
</evidence>
<feature type="region of interest" description="Disordered" evidence="6">
    <location>
        <begin position="18"/>
        <end position="65"/>
    </location>
</feature>
<evidence type="ECO:0000313" key="8">
    <source>
        <dbReference type="EMBL" id="CAI0384125.1"/>
    </source>
</evidence>
<sequence length="655" mass="72734">MFEGVAPEQFHPFILATTTTNPSTTTTTIHPPPPPPSSSLSPSPHLPLHLSFASPHPSSPSPSPAAAAAAAVFPIGFDPYQLPHPPPPPNFFHPLNHTANSTRSNVKNHHEDRELMPSYVIPHHHHHHQKQQQQQKIITEHPQAWSNEEVLALLRIRSTMELNWFPPEFTWEHVSRKLSEVGFKRSPEKCREKFEEETRFLNSIHGTHNHSYFPNHDDGNGCINQQQQNKYAHDNAEVEPESKPGTAPAAGNQAENEHQDRPTVESNEDDTEEEGGDYAAPSAASNGNQKRKRRQEEEEEEEEKFEMFKGLCQEMVDKMMAQQEEMQNKLIEDMVRRDQEKLAREEAWKQREMDRINHELQLRADQQALAGDRQASIIKFLENFTTTTAALTNAVTNSAPPPPLEMIDYQIQIATAGEKDGNSNRNSTSSSSSAANPNNNSSADEHSQLEPGAVTGVGSKSIPPNSSRNPRKSGESEENRGRSSVKEEVGKRWPRDEVLALINLRCGIHNQNNTEGEGTPTAAAGSNSKAPLWERISRGMAELGYRRSAKRCKEKWENINKYFRKTKDLNKKRSADSRTCPYFHQLSTLYGAAAAAVPKPSASEEEEEQVVEGTKAVTDSENNINTSIAASDGTSAAAEIVAPAAAAAASFGYEF</sequence>
<proteinExistence type="predicted"/>